<keyword evidence="2" id="KW-1185">Reference proteome</keyword>
<dbReference type="Gene3D" id="3.80.10.10">
    <property type="entry name" value="Ribonuclease Inhibitor"/>
    <property type="match status" value="1"/>
</dbReference>
<comment type="caution">
    <text evidence="1">The sequence shown here is derived from an EMBL/GenBank/DDBJ whole genome shotgun (WGS) entry which is preliminary data.</text>
</comment>
<accession>A0A2I1GUQ2</accession>
<name>A0A2I1GUQ2_9GLOM</name>
<dbReference type="InterPro" id="IPR032675">
    <property type="entry name" value="LRR_dom_sf"/>
</dbReference>
<sequence>MKFLENNGKNLKKFYMDENNKDLSLSIARFCPNLKNLFVLFNNGELDVLKTILISCQYLESIKIWCGINHLSEKEVLETVAKYSPNNFCELKIHHITTSDASPDDLESFFICWERRTPKKLLSF</sequence>
<proteinExistence type="predicted"/>
<dbReference type="VEuPathDB" id="FungiDB:RhiirA1_418534"/>
<organism evidence="1 2">
    <name type="scientific">Rhizophagus irregularis</name>
    <dbReference type="NCBI Taxonomy" id="588596"/>
    <lineage>
        <taxon>Eukaryota</taxon>
        <taxon>Fungi</taxon>
        <taxon>Fungi incertae sedis</taxon>
        <taxon>Mucoromycota</taxon>
        <taxon>Glomeromycotina</taxon>
        <taxon>Glomeromycetes</taxon>
        <taxon>Glomerales</taxon>
        <taxon>Glomeraceae</taxon>
        <taxon>Rhizophagus</taxon>
    </lineage>
</organism>
<dbReference type="Proteomes" id="UP000234323">
    <property type="component" value="Unassembled WGS sequence"/>
</dbReference>
<reference evidence="1 2" key="1">
    <citation type="submission" date="2015-10" db="EMBL/GenBank/DDBJ databases">
        <title>Genome analyses suggest a sexual origin of heterokaryosis in a supposedly ancient asexual fungus.</title>
        <authorList>
            <person name="Ropars J."/>
            <person name="Sedzielewska K."/>
            <person name="Noel J."/>
            <person name="Charron P."/>
            <person name="Farinelli L."/>
            <person name="Marton T."/>
            <person name="Kruger M."/>
            <person name="Pelin A."/>
            <person name="Brachmann A."/>
            <person name="Corradi N."/>
        </authorList>
    </citation>
    <scope>NUCLEOTIDE SEQUENCE [LARGE SCALE GENOMIC DNA]</scope>
    <source>
        <strain evidence="1 2">A4</strain>
    </source>
</reference>
<dbReference type="EMBL" id="LLXI01000867">
    <property type="protein sequence ID" value="PKY50371.1"/>
    <property type="molecule type" value="Genomic_DNA"/>
</dbReference>
<evidence type="ECO:0000313" key="2">
    <source>
        <dbReference type="Proteomes" id="UP000234323"/>
    </source>
</evidence>
<feature type="non-terminal residue" evidence="1">
    <location>
        <position position="124"/>
    </location>
</feature>
<dbReference type="AlphaFoldDB" id="A0A2I1GUQ2"/>
<gene>
    <name evidence="1" type="ORF">RhiirA4_406417</name>
</gene>
<evidence type="ECO:0000313" key="1">
    <source>
        <dbReference type="EMBL" id="PKY50371.1"/>
    </source>
</evidence>
<protein>
    <submittedName>
        <fullName evidence="1">Uncharacterized protein</fullName>
    </submittedName>
</protein>